<accession>A0AAE3QMM0</accession>
<name>A0AAE3QMM0_9BACT</name>
<reference evidence="1" key="1">
    <citation type="submission" date="2023-05" db="EMBL/GenBank/DDBJ databases">
        <authorList>
            <person name="Zhang X."/>
        </authorList>
    </citation>
    <scope>NUCLEOTIDE SEQUENCE</scope>
    <source>
        <strain evidence="1">YF14B1</strain>
    </source>
</reference>
<proteinExistence type="predicted"/>
<sequence>MERIWVVLLLVWFLYACKSKGSNNVEVKNEIVVENKNVADSVELAYMDSVEKAEAILNVGRSFKCGIDTYWTRNKLKHCVLDSLDPNLISYNAHYDSLHINGKPSVLVTDSIAKDYLFDVSQDFNLL</sequence>
<dbReference type="RefSeq" id="WP_313975586.1">
    <property type="nucleotide sequence ID" value="NZ_JASJOS010000001.1"/>
</dbReference>
<protein>
    <submittedName>
        <fullName evidence="1">Uncharacterized protein</fullName>
    </submittedName>
</protein>
<evidence type="ECO:0000313" key="2">
    <source>
        <dbReference type="Proteomes" id="UP001241110"/>
    </source>
</evidence>
<evidence type="ECO:0000313" key="1">
    <source>
        <dbReference type="EMBL" id="MDJ1479423.1"/>
    </source>
</evidence>
<gene>
    <name evidence="1" type="ORF">QNI16_02935</name>
</gene>
<comment type="caution">
    <text evidence="1">The sequence shown here is derived from an EMBL/GenBank/DDBJ whole genome shotgun (WGS) entry which is preliminary data.</text>
</comment>
<dbReference type="EMBL" id="JASJOS010000001">
    <property type="protein sequence ID" value="MDJ1479423.1"/>
    <property type="molecule type" value="Genomic_DNA"/>
</dbReference>
<dbReference type="Proteomes" id="UP001241110">
    <property type="component" value="Unassembled WGS sequence"/>
</dbReference>
<organism evidence="1 2">
    <name type="scientific">Xanthocytophaga flava</name>
    <dbReference type="NCBI Taxonomy" id="3048013"/>
    <lineage>
        <taxon>Bacteria</taxon>
        <taxon>Pseudomonadati</taxon>
        <taxon>Bacteroidota</taxon>
        <taxon>Cytophagia</taxon>
        <taxon>Cytophagales</taxon>
        <taxon>Rhodocytophagaceae</taxon>
        <taxon>Xanthocytophaga</taxon>
    </lineage>
</organism>
<dbReference type="AlphaFoldDB" id="A0AAE3QMM0"/>
<dbReference type="PROSITE" id="PS51257">
    <property type="entry name" value="PROKAR_LIPOPROTEIN"/>
    <property type="match status" value="1"/>
</dbReference>